<evidence type="ECO:0000256" key="1">
    <source>
        <dbReference type="ARBA" id="ARBA00022801"/>
    </source>
</evidence>
<dbReference type="EC" id="3.1.1.-" evidence="3"/>
<dbReference type="Gene3D" id="3.40.50.1820">
    <property type="entry name" value="alpha/beta hydrolase"/>
    <property type="match status" value="1"/>
</dbReference>
<dbReference type="Pfam" id="PF07859">
    <property type="entry name" value="Abhydrolase_3"/>
    <property type="match status" value="1"/>
</dbReference>
<evidence type="ECO:0000313" key="3">
    <source>
        <dbReference type="EMBL" id="MBE1560429.1"/>
    </source>
</evidence>
<keyword evidence="1 3" id="KW-0378">Hydrolase</keyword>
<dbReference type="SUPFAM" id="SSF53474">
    <property type="entry name" value="alpha/beta-Hydrolases"/>
    <property type="match status" value="1"/>
</dbReference>
<keyword evidence="4" id="KW-1185">Reference proteome</keyword>
<dbReference type="EMBL" id="JADBEF010000001">
    <property type="protein sequence ID" value="MBE1560429.1"/>
    <property type="molecule type" value="Genomic_DNA"/>
</dbReference>
<protein>
    <submittedName>
        <fullName evidence="3">Acetyl esterase</fullName>
        <ecNumber evidence="3">3.1.1.-</ecNumber>
    </submittedName>
</protein>
<dbReference type="Proteomes" id="UP000661607">
    <property type="component" value="Unassembled WGS sequence"/>
</dbReference>
<comment type="caution">
    <text evidence="3">The sequence shown here is derived from an EMBL/GenBank/DDBJ whole genome shotgun (WGS) entry which is preliminary data.</text>
</comment>
<feature type="domain" description="Alpha/beta hydrolase fold-3" evidence="2">
    <location>
        <begin position="77"/>
        <end position="280"/>
    </location>
</feature>
<dbReference type="InterPro" id="IPR050300">
    <property type="entry name" value="GDXG_lipolytic_enzyme"/>
</dbReference>
<organism evidence="3 4">
    <name type="scientific">Nonomuraea africana</name>
    <dbReference type="NCBI Taxonomy" id="46171"/>
    <lineage>
        <taxon>Bacteria</taxon>
        <taxon>Bacillati</taxon>
        <taxon>Actinomycetota</taxon>
        <taxon>Actinomycetes</taxon>
        <taxon>Streptosporangiales</taxon>
        <taxon>Streptosporangiaceae</taxon>
        <taxon>Nonomuraea</taxon>
    </lineage>
</organism>
<gene>
    <name evidence="3" type="ORF">H4W81_003208</name>
</gene>
<reference evidence="3 4" key="1">
    <citation type="submission" date="2020-10" db="EMBL/GenBank/DDBJ databases">
        <title>Sequencing the genomes of 1000 actinobacteria strains.</title>
        <authorList>
            <person name="Klenk H.-P."/>
        </authorList>
    </citation>
    <scope>NUCLEOTIDE SEQUENCE [LARGE SCALE GENOMIC DNA]</scope>
    <source>
        <strain evidence="3 4">DSM 43748</strain>
    </source>
</reference>
<dbReference type="GO" id="GO:0016787">
    <property type="term" value="F:hydrolase activity"/>
    <property type="evidence" value="ECO:0007669"/>
    <property type="project" value="UniProtKB-KW"/>
</dbReference>
<dbReference type="RefSeq" id="WP_192775506.1">
    <property type="nucleotide sequence ID" value="NZ_BAAASY010000035.1"/>
</dbReference>
<dbReference type="InterPro" id="IPR029058">
    <property type="entry name" value="AB_hydrolase_fold"/>
</dbReference>
<dbReference type="PANTHER" id="PTHR48081">
    <property type="entry name" value="AB HYDROLASE SUPERFAMILY PROTEIN C4A8.06C"/>
    <property type="match status" value="1"/>
</dbReference>
<proteinExistence type="predicted"/>
<accession>A0ABR9KEL3</accession>
<sequence>MSLHPQARAYLELYPSDLGADLASLGPAEIEQMRATDGLAERRGPLTRLPFVRDALAEEVPIRVYRADPGDHTLPVIVYFHGGGWVFGSVRRNDAVGRDLAVRTGAVVVSVDYRLAPEHPFPAAADDAWTVVRDVFARPAFYQSNGRVAVIGDSAGGNLAAVAAWQARDAGLTLAHQALLYPITDVAMDTPSYRDHAKGFGLDAEEMAWFVQQYAPGADPLDPRLAPLRLDSCAGLAPATVVSAEYDVLRDEAEAYGARLAREGVPVEVRRYPGMVHGFYGLPGFFDQADEARAYVAARLRAALES</sequence>
<dbReference type="PANTHER" id="PTHR48081:SF8">
    <property type="entry name" value="ALPHA_BETA HYDROLASE FOLD-3 DOMAIN-CONTAINING PROTEIN-RELATED"/>
    <property type="match status" value="1"/>
</dbReference>
<dbReference type="InterPro" id="IPR013094">
    <property type="entry name" value="AB_hydrolase_3"/>
</dbReference>
<evidence type="ECO:0000259" key="2">
    <source>
        <dbReference type="Pfam" id="PF07859"/>
    </source>
</evidence>
<evidence type="ECO:0000313" key="4">
    <source>
        <dbReference type="Proteomes" id="UP000661607"/>
    </source>
</evidence>
<name>A0ABR9KEL3_9ACTN</name>